<keyword evidence="4" id="KW-0479">Metal-binding</keyword>
<name>A0A857DI07_9FIRM</name>
<sequence length="377" mass="42781">MAKTWNELYLNLALESKRRKEFIASSFELTARCNLQCKMCYVRYAANDKQAKAKELTTEQWIRLAEEARDAGLLFLTLTGGEVLLRKDFKELYEKLMNLGLIIKIFTNGTLITPEFVNWLSRIPPKLVSITLYGASRDTYKKVTGFADGYDRATRAVDLLMDKGIPTEIKTTVTQYNRADFDEIHNFALKRKCVLGVVNYIAPVREGCNTASCECRLSPEELLNFEIHMTERGKIGFDNEIIGETEKTVNPNDDAVAEAMREILASKAQTDENFAFQCMSGSCTGWVNWDGSMAPCGIMGEPKVYPLISGFQNAWVELKQKCAQIPVCKACKECEYQVLCEHCPGRLYQETGSYDKPAPYLCELAKRRTDYNNQKNN</sequence>
<dbReference type="AlphaFoldDB" id="A0A857DI07"/>
<organism evidence="9 10">
    <name type="scientific">Dehalobacter restrictus</name>
    <dbReference type="NCBI Taxonomy" id="55583"/>
    <lineage>
        <taxon>Bacteria</taxon>
        <taxon>Bacillati</taxon>
        <taxon>Bacillota</taxon>
        <taxon>Clostridia</taxon>
        <taxon>Eubacteriales</taxon>
        <taxon>Desulfitobacteriaceae</taxon>
        <taxon>Dehalobacter</taxon>
    </lineage>
</organism>
<dbReference type="PANTHER" id="PTHR11228:SF7">
    <property type="entry name" value="PQQA PEPTIDE CYCLASE"/>
    <property type="match status" value="1"/>
</dbReference>
<gene>
    <name evidence="9" type="ORF">GQ588_09895</name>
</gene>
<dbReference type="PROSITE" id="PS01305">
    <property type="entry name" value="MOAA_NIFB_PQQE"/>
    <property type="match status" value="1"/>
</dbReference>
<dbReference type="SFLD" id="SFLDG01067">
    <property type="entry name" value="SPASM/twitch_domain_containing"/>
    <property type="match status" value="1"/>
</dbReference>
<dbReference type="GO" id="GO:0016491">
    <property type="term" value="F:oxidoreductase activity"/>
    <property type="evidence" value="ECO:0007669"/>
    <property type="project" value="UniProtKB-KW"/>
</dbReference>
<dbReference type="RefSeq" id="WP_158208300.1">
    <property type="nucleotide sequence ID" value="NZ_CP046996.1"/>
</dbReference>
<protein>
    <submittedName>
        <fullName evidence="9">Radical SAM protein</fullName>
    </submittedName>
</protein>
<evidence type="ECO:0000313" key="10">
    <source>
        <dbReference type="Proteomes" id="UP000430508"/>
    </source>
</evidence>
<dbReference type="PIRSF" id="PIRSF037420">
    <property type="entry name" value="PQQ_syn_pqqE"/>
    <property type="match status" value="1"/>
</dbReference>
<keyword evidence="7" id="KW-0411">Iron-sulfur</keyword>
<dbReference type="Gene3D" id="3.20.20.70">
    <property type="entry name" value="Aldolase class I"/>
    <property type="match status" value="1"/>
</dbReference>
<dbReference type="GO" id="GO:0046872">
    <property type="term" value="F:metal ion binding"/>
    <property type="evidence" value="ECO:0007669"/>
    <property type="project" value="UniProtKB-KW"/>
</dbReference>
<evidence type="ECO:0000256" key="6">
    <source>
        <dbReference type="ARBA" id="ARBA00023004"/>
    </source>
</evidence>
<dbReference type="Pfam" id="PF04055">
    <property type="entry name" value="Radical_SAM"/>
    <property type="match status" value="1"/>
</dbReference>
<dbReference type="EMBL" id="CP046996">
    <property type="protein sequence ID" value="QHA00924.1"/>
    <property type="molecule type" value="Genomic_DNA"/>
</dbReference>
<evidence type="ECO:0000256" key="1">
    <source>
        <dbReference type="ARBA" id="ARBA00001966"/>
    </source>
</evidence>
<accession>A0A857DI07</accession>
<dbReference type="GO" id="GO:0051539">
    <property type="term" value="F:4 iron, 4 sulfur cluster binding"/>
    <property type="evidence" value="ECO:0007669"/>
    <property type="project" value="UniProtKB-KW"/>
</dbReference>
<dbReference type="InterPro" id="IPR050377">
    <property type="entry name" value="Radical_SAM_PqqE_MftC-like"/>
</dbReference>
<evidence type="ECO:0000313" key="9">
    <source>
        <dbReference type="EMBL" id="QHA00924.1"/>
    </source>
</evidence>
<feature type="domain" description="Radical SAM core" evidence="8">
    <location>
        <begin position="19"/>
        <end position="238"/>
    </location>
</feature>
<keyword evidence="3" id="KW-0949">S-adenosyl-L-methionine</keyword>
<comment type="cofactor">
    <cofactor evidence="1">
        <name>[4Fe-4S] cluster</name>
        <dbReference type="ChEBI" id="CHEBI:49883"/>
    </cofactor>
</comment>
<evidence type="ECO:0000259" key="8">
    <source>
        <dbReference type="PROSITE" id="PS51918"/>
    </source>
</evidence>
<dbReference type="InterPro" id="IPR007197">
    <property type="entry name" value="rSAM"/>
</dbReference>
<dbReference type="PROSITE" id="PS51918">
    <property type="entry name" value="RADICAL_SAM"/>
    <property type="match status" value="1"/>
</dbReference>
<dbReference type="InterPro" id="IPR058240">
    <property type="entry name" value="rSAM_sf"/>
</dbReference>
<evidence type="ECO:0000256" key="3">
    <source>
        <dbReference type="ARBA" id="ARBA00022691"/>
    </source>
</evidence>
<proteinExistence type="predicted"/>
<evidence type="ECO:0000256" key="2">
    <source>
        <dbReference type="ARBA" id="ARBA00022485"/>
    </source>
</evidence>
<dbReference type="SFLD" id="SFLDS00029">
    <property type="entry name" value="Radical_SAM"/>
    <property type="match status" value="1"/>
</dbReference>
<dbReference type="InterPro" id="IPR013785">
    <property type="entry name" value="Aldolase_TIM"/>
</dbReference>
<keyword evidence="5" id="KW-0560">Oxidoreductase</keyword>
<dbReference type="PANTHER" id="PTHR11228">
    <property type="entry name" value="RADICAL SAM DOMAIN PROTEIN"/>
    <property type="match status" value="1"/>
</dbReference>
<keyword evidence="6" id="KW-0408">Iron</keyword>
<dbReference type="InterPro" id="IPR000385">
    <property type="entry name" value="MoaA_NifB_PqqE_Fe-S-bd_CS"/>
</dbReference>
<evidence type="ECO:0000256" key="5">
    <source>
        <dbReference type="ARBA" id="ARBA00023002"/>
    </source>
</evidence>
<dbReference type="Proteomes" id="UP000430508">
    <property type="component" value="Chromosome"/>
</dbReference>
<keyword evidence="2" id="KW-0004">4Fe-4S</keyword>
<dbReference type="InterPro" id="IPR017200">
    <property type="entry name" value="PqqE-like"/>
</dbReference>
<dbReference type="SUPFAM" id="SSF102114">
    <property type="entry name" value="Radical SAM enzymes"/>
    <property type="match status" value="1"/>
</dbReference>
<reference evidence="9 10" key="1">
    <citation type="submission" date="2019-12" db="EMBL/GenBank/DDBJ databases">
        <title>Sequence classification of anaerobic respiratory reductive dehalogenases: First we see many, then we see few.</title>
        <authorList>
            <person name="Molenda O."/>
            <person name="Puentes Jacome L.A."/>
            <person name="Cao X."/>
            <person name="Nesbo C.L."/>
            <person name="Tang S."/>
            <person name="Morson N."/>
            <person name="Patron J."/>
            <person name="Lomheim L."/>
            <person name="Wishart D.S."/>
            <person name="Edwards E.A."/>
        </authorList>
    </citation>
    <scope>NUCLEOTIDE SEQUENCE [LARGE SCALE GENOMIC DNA]</scope>
    <source>
        <strain evidence="9 10">12DCA</strain>
    </source>
</reference>
<evidence type="ECO:0000256" key="4">
    <source>
        <dbReference type="ARBA" id="ARBA00022723"/>
    </source>
</evidence>
<evidence type="ECO:0000256" key="7">
    <source>
        <dbReference type="ARBA" id="ARBA00023014"/>
    </source>
</evidence>
<dbReference type="CDD" id="cd01335">
    <property type="entry name" value="Radical_SAM"/>
    <property type="match status" value="1"/>
</dbReference>